<proteinExistence type="predicted"/>
<dbReference type="RefSeq" id="WP_168885003.1">
    <property type="nucleotide sequence ID" value="NZ_JABAIL010000011.1"/>
</dbReference>
<name>A0A7X8SQ05_9BACT</name>
<keyword evidence="2" id="KW-1185">Reference proteome</keyword>
<evidence type="ECO:0000313" key="2">
    <source>
        <dbReference type="Proteomes" id="UP000585050"/>
    </source>
</evidence>
<accession>A0A7X8SQ05</accession>
<dbReference type="AlphaFoldDB" id="A0A7X8SQ05"/>
<evidence type="ECO:0008006" key="3">
    <source>
        <dbReference type="Google" id="ProtNLM"/>
    </source>
</evidence>
<evidence type="ECO:0000313" key="1">
    <source>
        <dbReference type="EMBL" id="NLR94290.1"/>
    </source>
</evidence>
<dbReference type="EMBL" id="JABAIL010000011">
    <property type="protein sequence ID" value="NLR94290.1"/>
    <property type="molecule type" value="Genomic_DNA"/>
</dbReference>
<gene>
    <name evidence="1" type="ORF">HGP29_24010</name>
</gene>
<reference evidence="1 2" key="1">
    <citation type="submission" date="2020-04" db="EMBL/GenBank/DDBJ databases">
        <title>Flammeovirga sp. SR4, a novel species isolated from seawater.</title>
        <authorList>
            <person name="Wang X."/>
        </authorList>
    </citation>
    <scope>NUCLEOTIDE SEQUENCE [LARGE SCALE GENOMIC DNA]</scope>
    <source>
        <strain evidence="1 2">SR4</strain>
    </source>
</reference>
<dbReference type="Proteomes" id="UP000585050">
    <property type="component" value="Unassembled WGS sequence"/>
</dbReference>
<comment type="caution">
    <text evidence="1">The sequence shown here is derived from an EMBL/GenBank/DDBJ whole genome shotgun (WGS) entry which is preliminary data.</text>
</comment>
<sequence length="82" mass="9179">MNDNNLTNKIIQGTMIMKDVSLQEMTKSFGLSATSHDLLNITQELERKGIVENSINDHQEIYIKLSPLGEVIACDLLDQCNS</sequence>
<protein>
    <recommendedName>
        <fullName evidence="3">MarR family transcriptional regulator</fullName>
    </recommendedName>
</protein>
<organism evidence="1 2">
    <name type="scientific">Flammeovirga agarivorans</name>
    <dbReference type="NCBI Taxonomy" id="2726742"/>
    <lineage>
        <taxon>Bacteria</taxon>
        <taxon>Pseudomonadati</taxon>
        <taxon>Bacteroidota</taxon>
        <taxon>Cytophagia</taxon>
        <taxon>Cytophagales</taxon>
        <taxon>Flammeovirgaceae</taxon>
        <taxon>Flammeovirga</taxon>
    </lineage>
</organism>